<name>A0ACB6S193_9PLEO</name>
<reference evidence="1" key="1">
    <citation type="journal article" date="2020" name="Stud. Mycol.">
        <title>101 Dothideomycetes genomes: a test case for predicting lifestyles and emergence of pathogens.</title>
        <authorList>
            <person name="Haridas S."/>
            <person name="Albert R."/>
            <person name="Binder M."/>
            <person name="Bloem J."/>
            <person name="Labutti K."/>
            <person name="Salamov A."/>
            <person name="Andreopoulos B."/>
            <person name="Baker S."/>
            <person name="Barry K."/>
            <person name="Bills G."/>
            <person name="Bluhm B."/>
            <person name="Cannon C."/>
            <person name="Castanera R."/>
            <person name="Culley D."/>
            <person name="Daum C."/>
            <person name="Ezra D."/>
            <person name="Gonzalez J."/>
            <person name="Henrissat B."/>
            <person name="Kuo A."/>
            <person name="Liang C."/>
            <person name="Lipzen A."/>
            <person name="Lutzoni F."/>
            <person name="Magnuson J."/>
            <person name="Mondo S."/>
            <person name="Nolan M."/>
            <person name="Ohm R."/>
            <person name="Pangilinan J."/>
            <person name="Park H.-J."/>
            <person name="Ramirez L."/>
            <person name="Alfaro M."/>
            <person name="Sun H."/>
            <person name="Tritt A."/>
            <person name="Yoshinaga Y."/>
            <person name="Zwiers L.-H."/>
            <person name="Turgeon B."/>
            <person name="Goodwin S."/>
            <person name="Spatafora J."/>
            <person name="Crous P."/>
            <person name="Grigoriev I."/>
        </authorList>
    </citation>
    <scope>NUCLEOTIDE SEQUENCE</scope>
    <source>
        <strain evidence="1">CBS 525.71</strain>
    </source>
</reference>
<proteinExistence type="predicted"/>
<dbReference type="EMBL" id="MU006715">
    <property type="protein sequence ID" value="KAF2627798.1"/>
    <property type="molecule type" value="Genomic_DNA"/>
</dbReference>
<evidence type="ECO:0000313" key="1">
    <source>
        <dbReference type="EMBL" id="KAF2627798.1"/>
    </source>
</evidence>
<sequence length="157" mass="18237">MKEIIERTRIKGYPSQAPRMAVQNLRSVVGVFKYMQEPEVAQIFKDEKIRIGTVIDGIDRDLPQLPTLGLGARWDTYMDEVFATARDKGISFMDDIQRLKDEYTSQAAKDKAKDNPQKTPAERDEIAKWAKLRKETDAYTMALEAEWNNVRNWARPW</sequence>
<gene>
    <name evidence="1" type="ORF">BU25DRAFT_458205</name>
</gene>
<accession>A0ACB6S193</accession>
<evidence type="ECO:0000313" key="2">
    <source>
        <dbReference type="Proteomes" id="UP000799754"/>
    </source>
</evidence>
<organism evidence="1 2">
    <name type="scientific">Macroventuria anomochaeta</name>
    <dbReference type="NCBI Taxonomy" id="301207"/>
    <lineage>
        <taxon>Eukaryota</taxon>
        <taxon>Fungi</taxon>
        <taxon>Dikarya</taxon>
        <taxon>Ascomycota</taxon>
        <taxon>Pezizomycotina</taxon>
        <taxon>Dothideomycetes</taxon>
        <taxon>Pleosporomycetidae</taxon>
        <taxon>Pleosporales</taxon>
        <taxon>Pleosporineae</taxon>
        <taxon>Didymellaceae</taxon>
        <taxon>Macroventuria</taxon>
    </lineage>
</organism>
<protein>
    <submittedName>
        <fullName evidence="1">Uncharacterized protein</fullName>
    </submittedName>
</protein>
<comment type="caution">
    <text evidence="1">The sequence shown here is derived from an EMBL/GenBank/DDBJ whole genome shotgun (WGS) entry which is preliminary data.</text>
</comment>
<keyword evidence="2" id="KW-1185">Reference proteome</keyword>
<dbReference type="Proteomes" id="UP000799754">
    <property type="component" value="Unassembled WGS sequence"/>
</dbReference>